<comment type="caution">
    <text evidence="1">The sequence shown here is derived from an EMBL/GenBank/DDBJ whole genome shotgun (WGS) entry which is preliminary data.</text>
</comment>
<accession>A0A839QWP6</accession>
<sequence>MVLLGLMAPCLAGCGDAGSSKVLGPWGGEGQVPRIAFEDAGTFGGDDGCNAFSGTWYQSGADVIVLDAIVGAVGCLEDRARLSAAVSFRVQDGKLLAFDGQGSVIDELHRNGP</sequence>
<keyword evidence="2" id="KW-1185">Reference proteome</keyword>
<evidence type="ECO:0000313" key="1">
    <source>
        <dbReference type="EMBL" id="MBB2996431.1"/>
    </source>
</evidence>
<gene>
    <name evidence="1" type="ORF">E9229_002622</name>
</gene>
<dbReference type="AlphaFoldDB" id="A0A839QWP6"/>
<proteinExistence type="predicted"/>
<evidence type="ECO:0000313" key="2">
    <source>
        <dbReference type="Proteomes" id="UP000523000"/>
    </source>
</evidence>
<reference evidence="1 2" key="1">
    <citation type="submission" date="2020-08" db="EMBL/GenBank/DDBJ databases">
        <title>Sequencing the genomes of 1000 actinobacteria strains.</title>
        <authorList>
            <person name="Klenk H.-P."/>
        </authorList>
    </citation>
    <scope>NUCLEOTIDE SEQUENCE [LARGE SCALE GENOMIC DNA]</scope>
    <source>
        <strain evidence="1 2">DSM 22826</strain>
    </source>
</reference>
<organism evidence="1 2">
    <name type="scientific">Paeniglutamicibacter cryotolerans</name>
    <dbReference type="NCBI Taxonomy" id="670079"/>
    <lineage>
        <taxon>Bacteria</taxon>
        <taxon>Bacillati</taxon>
        <taxon>Actinomycetota</taxon>
        <taxon>Actinomycetes</taxon>
        <taxon>Micrococcales</taxon>
        <taxon>Micrococcaceae</taxon>
        <taxon>Paeniglutamicibacter</taxon>
    </lineage>
</organism>
<name>A0A839QWP6_9MICC</name>
<protein>
    <recommendedName>
        <fullName evidence="3">META domain-containing protein</fullName>
    </recommendedName>
</protein>
<evidence type="ECO:0008006" key="3">
    <source>
        <dbReference type="Google" id="ProtNLM"/>
    </source>
</evidence>
<dbReference type="Proteomes" id="UP000523000">
    <property type="component" value="Unassembled WGS sequence"/>
</dbReference>
<dbReference type="EMBL" id="JACHVS010000001">
    <property type="protein sequence ID" value="MBB2996431.1"/>
    <property type="molecule type" value="Genomic_DNA"/>
</dbReference>